<sequence>MWVRPKISLSDYTYAIYPLVTLVTVVIISCRLANTNHHKRRWHNIPSPWSSIISFGDNYSDSGNGAHITEGKYPSEPYYWHHRFTNGPNWIDNLILDLGGLGKIKMRNFAHGGASSDNTLWQGNLLGHKIPGTKQQVRGFMLKSRNTGYADPQKTLYTIWTGANDCLTLGKGGNTTKFTVEDIQESIFQDILQMEHESHNKVLQVLVLTPPPIEDSPLVMKHEKREVQREVRRATERITHDLPQGLLNRFSKIGHSTMTNSAQLAPLHPPHYLPNHRTRAASPITHYITVDLPHTHTTPKEHNGGHPLSKAASPRLALHTAGNGIHQPMQKRDTNLDSAHKPAANPRGRLEIMVYDAYHFIKHASANPQCFDLDPVAVNQTCGERKNCYDRLWMDDFNMNTAVHYWMAHDINTRLHMWHLHTTGARTDMIFKNSTRAREHELETLGYACPMRAAPKV</sequence>
<proteinExistence type="predicted"/>
<evidence type="ECO:0000313" key="1">
    <source>
        <dbReference type="EMBL" id="KAJ1898815.1"/>
    </source>
</evidence>
<name>A0ACC1IQ93_9FUNG</name>
<dbReference type="EMBL" id="JANBPG010000207">
    <property type="protein sequence ID" value="KAJ1898815.1"/>
    <property type="molecule type" value="Genomic_DNA"/>
</dbReference>
<protein>
    <submittedName>
        <fullName evidence="1">Uncharacterized protein</fullName>
    </submittedName>
</protein>
<accession>A0ACC1IQ93</accession>
<reference evidence="1" key="1">
    <citation type="submission" date="2022-07" db="EMBL/GenBank/DDBJ databases">
        <title>Phylogenomic reconstructions and comparative analyses of Kickxellomycotina fungi.</title>
        <authorList>
            <person name="Reynolds N.K."/>
            <person name="Stajich J.E."/>
            <person name="Barry K."/>
            <person name="Grigoriev I.V."/>
            <person name="Crous P."/>
            <person name="Smith M.E."/>
        </authorList>
    </citation>
    <scope>NUCLEOTIDE SEQUENCE</scope>
    <source>
        <strain evidence="1">Benny 63K</strain>
    </source>
</reference>
<organism evidence="1 2">
    <name type="scientific">Kickxella alabastrina</name>
    <dbReference type="NCBI Taxonomy" id="61397"/>
    <lineage>
        <taxon>Eukaryota</taxon>
        <taxon>Fungi</taxon>
        <taxon>Fungi incertae sedis</taxon>
        <taxon>Zoopagomycota</taxon>
        <taxon>Kickxellomycotina</taxon>
        <taxon>Kickxellomycetes</taxon>
        <taxon>Kickxellales</taxon>
        <taxon>Kickxellaceae</taxon>
        <taxon>Kickxella</taxon>
    </lineage>
</organism>
<keyword evidence="2" id="KW-1185">Reference proteome</keyword>
<comment type="caution">
    <text evidence="1">The sequence shown here is derived from an EMBL/GenBank/DDBJ whole genome shotgun (WGS) entry which is preliminary data.</text>
</comment>
<evidence type="ECO:0000313" key="2">
    <source>
        <dbReference type="Proteomes" id="UP001150581"/>
    </source>
</evidence>
<gene>
    <name evidence="1" type="ORF">LPJ66_002519</name>
</gene>
<dbReference type="Proteomes" id="UP001150581">
    <property type="component" value="Unassembled WGS sequence"/>
</dbReference>